<reference evidence="2" key="1">
    <citation type="submission" date="2020-06" db="EMBL/GenBank/DDBJ databases">
        <authorList>
            <person name="Li T."/>
            <person name="Hu X."/>
            <person name="Zhang T."/>
            <person name="Song X."/>
            <person name="Zhang H."/>
            <person name="Dai N."/>
            <person name="Sheng W."/>
            <person name="Hou X."/>
            <person name="Wei L."/>
        </authorList>
    </citation>
    <scope>NUCLEOTIDE SEQUENCE</scope>
    <source>
        <strain evidence="2">G02</strain>
        <tissue evidence="2">Leaf</tissue>
    </source>
</reference>
<protein>
    <recommendedName>
        <fullName evidence="1">DUF4283 domain-containing protein</fullName>
    </recommendedName>
</protein>
<dbReference type="Pfam" id="PF14111">
    <property type="entry name" value="DUF4283"/>
    <property type="match status" value="1"/>
</dbReference>
<reference evidence="2" key="2">
    <citation type="journal article" date="2024" name="Plant">
        <title>Genomic evolution and insights into agronomic trait innovations of Sesamum species.</title>
        <authorList>
            <person name="Miao H."/>
            <person name="Wang L."/>
            <person name="Qu L."/>
            <person name="Liu H."/>
            <person name="Sun Y."/>
            <person name="Le M."/>
            <person name="Wang Q."/>
            <person name="Wei S."/>
            <person name="Zheng Y."/>
            <person name="Lin W."/>
            <person name="Duan Y."/>
            <person name="Cao H."/>
            <person name="Xiong S."/>
            <person name="Wang X."/>
            <person name="Wei L."/>
            <person name="Li C."/>
            <person name="Ma Q."/>
            <person name="Ju M."/>
            <person name="Zhao R."/>
            <person name="Li G."/>
            <person name="Mu C."/>
            <person name="Tian Q."/>
            <person name="Mei H."/>
            <person name="Zhang T."/>
            <person name="Gao T."/>
            <person name="Zhang H."/>
        </authorList>
    </citation>
    <scope>NUCLEOTIDE SEQUENCE</scope>
    <source>
        <strain evidence="2">G02</strain>
    </source>
</reference>
<proteinExistence type="predicted"/>
<name>A0AAW2LPT6_SESRA</name>
<evidence type="ECO:0000313" key="2">
    <source>
        <dbReference type="EMBL" id="KAL0319751.1"/>
    </source>
</evidence>
<dbReference type="PANTHER" id="PTHR31286">
    <property type="entry name" value="GLYCINE-RICH CELL WALL STRUCTURAL PROTEIN 1.8-LIKE"/>
    <property type="match status" value="1"/>
</dbReference>
<sequence length="218" mass="24694">MQTLAGRLPFSRQSVVRWLFVCPVHDVGGQAAVCVVFEVVCVVFEMIVNGVFRDSRPLEIWAYLDRLSRVWKLKDDEEDGVTLPSGLWKSNKESLDLYLVGRVLTAKPYRFEALTSSLQSMMLPVKGIDTKQLPEGHFLIRFKHIIDKQMAIDGSPWNFEKNLIILRSIGETDNPTLMMLDVCEFYVHIHDLPLSMMNIGVAHLIGNRIGGVSGYGDR</sequence>
<dbReference type="InterPro" id="IPR040256">
    <property type="entry name" value="At4g02000-like"/>
</dbReference>
<feature type="domain" description="DUF4283" evidence="1">
    <location>
        <begin position="91"/>
        <end position="167"/>
    </location>
</feature>
<accession>A0AAW2LPT6</accession>
<dbReference type="PANTHER" id="PTHR31286:SF167">
    <property type="entry name" value="OS09G0268800 PROTEIN"/>
    <property type="match status" value="1"/>
</dbReference>
<comment type="caution">
    <text evidence="2">The sequence shown here is derived from an EMBL/GenBank/DDBJ whole genome shotgun (WGS) entry which is preliminary data.</text>
</comment>
<organism evidence="2">
    <name type="scientific">Sesamum radiatum</name>
    <name type="common">Black benniseed</name>
    <dbReference type="NCBI Taxonomy" id="300843"/>
    <lineage>
        <taxon>Eukaryota</taxon>
        <taxon>Viridiplantae</taxon>
        <taxon>Streptophyta</taxon>
        <taxon>Embryophyta</taxon>
        <taxon>Tracheophyta</taxon>
        <taxon>Spermatophyta</taxon>
        <taxon>Magnoliopsida</taxon>
        <taxon>eudicotyledons</taxon>
        <taxon>Gunneridae</taxon>
        <taxon>Pentapetalae</taxon>
        <taxon>asterids</taxon>
        <taxon>lamiids</taxon>
        <taxon>Lamiales</taxon>
        <taxon>Pedaliaceae</taxon>
        <taxon>Sesamum</taxon>
    </lineage>
</organism>
<gene>
    <name evidence="2" type="ORF">Sradi_5236600</name>
</gene>
<evidence type="ECO:0000259" key="1">
    <source>
        <dbReference type="Pfam" id="PF14111"/>
    </source>
</evidence>
<dbReference type="AlphaFoldDB" id="A0AAW2LPT6"/>
<dbReference type="InterPro" id="IPR025558">
    <property type="entry name" value="DUF4283"/>
</dbReference>
<dbReference type="EMBL" id="JACGWJ010000024">
    <property type="protein sequence ID" value="KAL0319751.1"/>
    <property type="molecule type" value="Genomic_DNA"/>
</dbReference>